<dbReference type="STRING" id="28230.SAMN05878443_0092"/>
<dbReference type="OrthoDB" id="9796595at2"/>
<feature type="domain" description="YheO-like" evidence="1">
    <location>
        <begin position="7"/>
        <end position="118"/>
    </location>
</feature>
<dbReference type="InterPro" id="IPR039446">
    <property type="entry name" value="DauR-like"/>
</dbReference>
<evidence type="ECO:0000259" key="2">
    <source>
        <dbReference type="Pfam" id="PF13309"/>
    </source>
</evidence>
<evidence type="ECO:0000313" key="4">
    <source>
        <dbReference type="Proteomes" id="UP000184758"/>
    </source>
</evidence>
<accession>A0A1N6EMY4</accession>
<reference evidence="4" key="1">
    <citation type="submission" date="2016-11" db="EMBL/GenBank/DDBJ databases">
        <authorList>
            <person name="Varghese N."/>
            <person name="Submissions S."/>
        </authorList>
    </citation>
    <scope>NUCLEOTIDE SEQUENCE [LARGE SCALE GENOMIC DNA]</scope>
    <source>
        <strain evidence="4">313</strain>
    </source>
</reference>
<name>A0A1N6EMY4_9LACT</name>
<dbReference type="EMBL" id="FSRN01000001">
    <property type="protein sequence ID" value="SIN84375.1"/>
    <property type="molecule type" value="Genomic_DNA"/>
</dbReference>
<dbReference type="AlphaFoldDB" id="A0A1N6EMY4"/>
<dbReference type="Pfam" id="PF08348">
    <property type="entry name" value="PAS_6"/>
    <property type="match status" value="1"/>
</dbReference>
<evidence type="ECO:0000313" key="3">
    <source>
        <dbReference type="EMBL" id="SIN84375.1"/>
    </source>
</evidence>
<evidence type="ECO:0000259" key="1">
    <source>
        <dbReference type="Pfam" id="PF08348"/>
    </source>
</evidence>
<feature type="domain" description="Transcriptional regulator DauR-like HTH" evidence="2">
    <location>
        <begin position="183"/>
        <end position="226"/>
    </location>
</feature>
<gene>
    <name evidence="3" type="ORF">SAMN05878443_0092</name>
</gene>
<dbReference type="PANTHER" id="PTHR35568">
    <property type="entry name" value="TRANSCRIPTIONAL REGULATOR DAUR"/>
    <property type="match status" value="1"/>
</dbReference>
<organism evidence="3 4">
    <name type="scientific">Carnobacterium alterfunditum</name>
    <dbReference type="NCBI Taxonomy" id="28230"/>
    <lineage>
        <taxon>Bacteria</taxon>
        <taxon>Bacillati</taxon>
        <taxon>Bacillota</taxon>
        <taxon>Bacilli</taxon>
        <taxon>Lactobacillales</taxon>
        <taxon>Carnobacteriaceae</taxon>
        <taxon>Carnobacterium</taxon>
    </lineage>
</organism>
<keyword evidence="3" id="KW-0238">DNA-binding</keyword>
<protein>
    <submittedName>
        <fullName evidence="3">Predicted transcriptional regulator YheO, contains PAS and DNA-binding HTH domains</fullName>
    </submittedName>
</protein>
<dbReference type="GO" id="GO:0003677">
    <property type="term" value="F:DNA binding"/>
    <property type="evidence" value="ECO:0007669"/>
    <property type="project" value="UniProtKB-KW"/>
</dbReference>
<sequence>MKEEIFDQYENLVYFLGKTLGTNYEIVFHLIEEDHSYIAAIANNSISGRTKNSPLTGFALELMKKKEYLKSDYVTNYKAKSSGVNHIQGSTFFIKDNQGNLDGMLCINTDYTKYKNIANDILQLINITNDDSDSQNNTVKSNQLSSSAAQENGDEFVEVLSSNIKDIIFEVIGPGVLNENFLLNQDAKIHIVEQLEKKGIFQLKGAVSQVAEVLNVSEPSVYRYLKIITKANQV</sequence>
<dbReference type="PANTHER" id="PTHR35568:SF1">
    <property type="entry name" value="TRANSCRIPTIONAL REGULATOR DAUR"/>
    <property type="match status" value="1"/>
</dbReference>
<keyword evidence="4" id="KW-1185">Reference proteome</keyword>
<dbReference type="eggNOG" id="COG2964">
    <property type="taxonomic scope" value="Bacteria"/>
</dbReference>
<dbReference type="Proteomes" id="UP000184758">
    <property type="component" value="Unassembled WGS sequence"/>
</dbReference>
<dbReference type="InterPro" id="IPR013559">
    <property type="entry name" value="YheO"/>
</dbReference>
<dbReference type="Pfam" id="PF13309">
    <property type="entry name" value="HTH_22"/>
    <property type="match status" value="1"/>
</dbReference>
<dbReference type="InterPro" id="IPR039445">
    <property type="entry name" value="DauR-like_HTH"/>
</dbReference>
<dbReference type="RefSeq" id="WP_034546498.1">
    <property type="nucleotide sequence ID" value="NZ_FSRN01000001.1"/>
</dbReference>
<proteinExistence type="predicted"/>